<accession>A0ACD3A3A7</accession>
<sequence length="314" mass="34468">MHSFLGREPLIIEDKDRRAIVVFAGVPQNKEEWTTITKKAAETMASVRDEGFALNALPVGVQSHRRGEFVALPVGVSHGNGRLQPGNLLQPPERKKLVQRLLEDESIQRIAGFQSSVFSYYAPKLYAHFCHRLLRLFEQDTSLNGNFANSIFPAASFNLGPRTVSLDHTDAGNVGYGLCALVSLGDFDSRRGGHLVLFDMGLMVEFPPSTVALLPSGILRHGNTAIQPGEERYSIAQYCAGGLIRWVDYGFKTAVSATARMSKTRAQGVLAALNGNHEERVDEALGLFSKVGELESDRTTTFQGYASFLRSNQP</sequence>
<dbReference type="EMBL" id="ML208826">
    <property type="protein sequence ID" value="TFK60136.1"/>
    <property type="molecule type" value="Genomic_DNA"/>
</dbReference>
<name>A0ACD3A3A7_9AGAR</name>
<evidence type="ECO:0000313" key="2">
    <source>
        <dbReference type="Proteomes" id="UP000308600"/>
    </source>
</evidence>
<dbReference type="Proteomes" id="UP000308600">
    <property type="component" value="Unassembled WGS sequence"/>
</dbReference>
<protein>
    <submittedName>
        <fullName evidence="1">Uncharacterized protein</fullName>
    </submittedName>
</protein>
<reference evidence="1 2" key="1">
    <citation type="journal article" date="2019" name="Nat. Ecol. Evol.">
        <title>Megaphylogeny resolves global patterns of mushroom evolution.</title>
        <authorList>
            <person name="Varga T."/>
            <person name="Krizsan K."/>
            <person name="Foldi C."/>
            <person name="Dima B."/>
            <person name="Sanchez-Garcia M."/>
            <person name="Sanchez-Ramirez S."/>
            <person name="Szollosi G.J."/>
            <person name="Szarkandi J.G."/>
            <person name="Papp V."/>
            <person name="Albert L."/>
            <person name="Andreopoulos W."/>
            <person name="Angelini C."/>
            <person name="Antonin V."/>
            <person name="Barry K.W."/>
            <person name="Bougher N.L."/>
            <person name="Buchanan P."/>
            <person name="Buyck B."/>
            <person name="Bense V."/>
            <person name="Catcheside P."/>
            <person name="Chovatia M."/>
            <person name="Cooper J."/>
            <person name="Damon W."/>
            <person name="Desjardin D."/>
            <person name="Finy P."/>
            <person name="Geml J."/>
            <person name="Haridas S."/>
            <person name="Hughes K."/>
            <person name="Justo A."/>
            <person name="Karasinski D."/>
            <person name="Kautmanova I."/>
            <person name="Kiss B."/>
            <person name="Kocsube S."/>
            <person name="Kotiranta H."/>
            <person name="LaButti K.M."/>
            <person name="Lechner B.E."/>
            <person name="Liimatainen K."/>
            <person name="Lipzen A."/>
            <person name="Lukacs Z."/>
            <person name="Mihaltcheva S."/>
            <person name="Morgado L.N."/>
            <person name="Niskanen T."/>
            <person name="Noordeloos M.E."/>
            <person name="Ohm R.A."/>
            <person name="Ortiz-Santana B."/>
            <person name="Ovrebo C."/>
            <person name="Racz N."/>
            <person name="Riley R."/>
            <person name="Savchenko A."/>
            <person name="Shiryaev A."/>
            <person name="Soop K."/>
            <person name="Spirin V."/>
            <person name="Szebenyi C."/>
            <person name="Tomsovsky M."/>
            <person name="Tulloss R.E."/>
            <person name="Uehling J."/>
            <person name="Grigoriev I.V."/>
            <person name="Vagvolgyi C."/>
            <person name="Papp T."/>
            <person name="Martin F.M."/>
            <person name="Miettinen O."/>
            <person name="Hibbett D.S."/>
            <person name="Nagy L.G."/>
        </authorList>
    </citation>
    <scope>NUCLEOTIDE SEQUENCE [LARGE SCALE GENOMIC DNA]</scope>
    <source>
        <strain evidence="1 2">NL-1719</strain>
    </source>
</reference>
<keyword evidence="2" id="KW-1185">Reference proteome</keyword>
<organism evidence="1 2">
    <name type="scientific">Pluteus cervinus</name>
    <dbReference type="NCBI Taxonomy" id="181527"/>
    <lineage>
        <taxon>Eukaryota</taxon>
        <taxon>Fungi</taxon>
        <taxon>Dikarya</taxon>
        <taxon>Basidiomycota</taxon>
        <taxon>Agaricomycotina</taxon>
        <taxon>Agaricomycetes</taxon>
        <taxon>Agaricomycetidae</taxon>
        <taxon>Agaricales</taxon>
        <taxon>Pluteineae</taxon>
        <taxon>Pluteaceae</taxon>
        <taxon>Pluteus</taxon>
    </lineage>
</organism>
<gene>
    <name evidence="1" type="ORF">BDN72DRAFT_779794</name>
</gene>
<evidence type="ECO:0000313" key="1">
    <source>
        <dbReference type="EMBL" id="TFK60136.1"/>
    </source>
</evidence>
<proteinExistence type="predicted"/>